<dbReference type="EMBL" id="KZ663571">
    <property type="protein sequence ID" value="PPS11562.1"/>
    <property type="molecule type" value="Genomic_DNA"/>
</dbReference>
<feature type="region of interest" description="Disordered" evidence="1">
    <location>
        <begin position="57"/>
        <end position="81"/>
    </location>
</feature>
<dbReference type="OrthoDB" id="1937859at2759"/>
<feature type="compositionally biased region" description="Basic residues" evidence="1">
    <location>
        <begin position="115"/>
        <end position="127"/>
    </location>
</feature>
<gene>
    <name evidence="2" type="ORF">GOBAR_AA09081</name>
</gene>
<evidence type="ECO:0000313" key="3">
    <source>
        <dbReference type="Proteomes" id="UP000239757"/>
    </source>
</evidence>
<feature type="region of interest" description="Disordered" evidence="1">
    <location>
        <begin position="115"/>
        <end position="220"/>
    </location>
</feature>
<reference evidence="2 3" key="1">
    <citation type="submission" date="2015-01" db="EMBL/GenBank/DDBJ databases">
        <title>Genome of allotetraploid Gossypium barbadense reveals genomic plasticity and fiber elongation in cotton evolution.</title>
        <authorList>
            <person name="Chen X."/>
            <person name="Liu X."/>
            <person name="Zhao B."/>
            <person name="Zheng H."/>
            <person name="Hu Y."/>
            <person name="Lu G."/>
            <person name="Yang C."/>
            <person name="Chen J."/>
            <person name="Shan C."/>
            <person name="Zhang L."/>
            <person name="Zhou Y."/>
            <person name="Wang L."/>
            <person name="Guo W."/>
            <person name="Bai Y."/>
            <person name="Ruan J."/>
            <person name="Shangguan X."/>
            <person name="Mao Y."/>
            <person name="Jiang J."/>
            <person name="Zhu Y."/>
            <person name="Lei J."/>
            <person name="Kang H."/>
            <person name="Chen S."/>
            <person name="He X."/>
            <person name="Wang R."/>
            <person name="Wang Y."/>
            <person name="Chen J."/>
            <person name="Wang L."/>
            <person name="Yu S."/>
            <person name="Wang B."/>
            <person name="Wei J."/>
            <person name="Song S."/>
            <person name="Lu X."/>
            <person name="Gao Z."/>
            <person name="Gu W."/>
            <person name="Deng X."/>
            <person name="Ma D."/>
            <person name="Wang S."/>
            <person name="Liang W."/>
            <person name="Fang L."/>
            <person name="Cai C."/>
            <person name="Zhu X."/>
            <person name="Zhou B."/>
            <person name="Zhang Y."/>
            <person name="Chen Z."/>
            <person name="Xu S."/>
            <person name="Zhu R."/>
            <person name="Wang S."/>
            <person name="Zhang T."/>
            <person name="Zhao G."/>
        </authorList>
    </citation>
    <scope>NUCLEOTIDE SEQUENCE [LARGE SCALE GENOMIC DNA]</scope>
    <source>
        <strain evidence="3">cv. Xinhai21</strain>
        <tissue evidence="2">Leaf</tissue>
    </source>
</reference>
<organism evidence="2 3">
    <name type="scientific">Gossypium barbadense</name>
    <name type="common">Sea Island cotton</name>
    <name type="synonym">Hibiscus barbadensis</name>
    <dbReference type="NCBI Taxonomy" id="3634"/>
    <lineage>
        <taxon>Eukaryota</taxon>
        <taxon>Viridiplantae</taxon>
        <taxon>Streptophyta</taxon>
        <taxon>Embryophyta</taxon>
        <taxon>Tracheophyta</taxon>
        <taxon>Spermatophyta</taxon>
        <taxon>Magnoliopsida</taxon>
        <taxon>eudicotyledons</taxon>
        <taxon>Gunneridae</taxon>
        <taxon>Pentapetalae</taxon>
        <taxon>rosids</taxon>
        <taxon>malvids</taxon>
        <taxon>Malvales</taxon>
        <taxon>Malvaceae</taxon>
        <taxon>Malvoideae</taxon>
        <taxon>Gossypium</taxon>
    </lineage>
</organism>
<protein>
    <submittedName>
        <fullName evidence="2">Uncharacterized protein</fullName>
    </submittedName>
</protein>
<feature type="compositionally biased region" description="Basic and acidic residues" evidence="1">
    <location>
        <begin position="174"/>
        <end position="190"/>
    </location>
</feature>
<dbReference type="Proteomes" id="UP000239757">
    <property type="component" value="Unassembled WGS sequence"/>
</dbReference>
<proteinExistence type="predicted"/>
<accession>A0A2P5Y7K6</accession>
<dbReference type="PANTHER" id="PTHR31903:SF12">
    <property type="match status" value="1"/>
</dbReference>
<evidence type="ECO:0000313" key="2">
    <source>
        <dbReference type="EMBL" id="PPS11562.1"/>
    </source>
</evidence>
<dbReference type="PANTHER" id="PTHR31903">
    <property type="entry name" value="F12F1.11-RELATED"/>
    <property type="match status" value="1"/>
</dbReference>
<dbReference type="AlphaFoldDB" id="A0A2P5Y7K6"/>
<feature type="compositionally biased region" description="Basic and acidic residues" evidence="1">
    <location>
        <begin position="137"/>
        <end position="153"/>
    </location>
</feature>
<name>A0A2P5Y7K6_GOSBA</name>
<evidence type="ECO:0000256" key="1">
    <source>
        <dbReference type="SAM" id="MobiDB-lite"/>
    </source>
</evidence>
<sequence length="220" mass="23830">MKKHYRRGTVHPSPSITTDHLSFLPATILTLSAALSPEDKQVLAYLISCSNNDFGNFSGRRENTPKPQTKRSFSSSSSDHDHPPLFTCDCFRCYMSYWLIHEIIDAFEDEVAQSKKTKSKKERKKKGGVTGGSGSSKRPDLSLRKGDFSELKTVEQSSNSGDGGNGGGDDGEEGIEKGSVRRLKGKEGAMGKHALGQEGKGWGGRQKSKGACSIKAMAAK</sequence>